<dbReference type="Proteomes" id="UP000324222">
    <property type="component" value="Unassembled WGS sequence"/>
</dbReference>
<evidence type="ECO:0000313" key="2">
    <source>
        <dbReference type="Proteomes" id="UP000324222"/>
    </source>
</evidence>
<comment type="caution">
    <text evidence="1">The sequence shown here is derived from an EMBL/GenBank/DDBJ whole genome shotgun (WGS) entry which is preliminary data.</text>
</comment>
<dbReference type="AlphaFoldDB" id="A0A5B7DSJ9"/>
<sequence>MEEDLVAVACMVRQGGGGASGGRGGFVSSNESRLDGTVEDIGCYCGAGGTDDDVTLVIGAVLGQSLQ</sequence>
<gene>
    <name evidence="1" type="ORF">E2C01_017209</name>
</gene>
<dbReference type="EMBL" id="VSRR010001293">
    <property type="protein sequence ID" value="MPC24137.1"/>
    <property type="molecule type" value="Genomic_DNA"/>
</dbReference>
<protein>
    <submittedName>
        <fullName evidence="1">Uncharacterized protein</fullName>
    </submittedName>
</protein>
<proteinExistence type="predicted"/>
<accession>A0A5B7DSJ9</accession>
<organism evidence="1 2">
    <name type="scientific">Portunus trituberculatus</name>
    <name type="common">Swimming crab</name>
    <name type="synonym">Neptunus trituberculatus</name>
    <dbReference type="NCBI Taxonomy" id="210409"/>
    <lineage>
        <taxon>Eukaryota</taxon>
        <taxon>Metazoa</taxon>
        <taxon>Ecdysozoa</taxon>
        <taxon>Arthropoda</taxon>
        <taxon>Crustacea</taxon>
        <taxon>Multicrustacea</taxon>
        <taxon>Malacostraca</taxon>
        <taxon>Eumalacostraca</taxon>
        <taxon>Eucarida</taxon>
        <taxon>Decapoda</taxon>
        <taxon>Pleocyemata</taxon>
        <taxon>Brachyura</taxon>
        <taxon>Eubrachyura</taxon>
        <taxon>Portunoidea</taxon>
        <taxon>Portunidae</taxon>
        <taxon>Portuninae</taxon>
        <taxon>Portunus</taxon>
    </lineage>
</organism>
<reference evidence="1 2" key="1">
    <citation type="submission" date="2019-05" db="EMBL/GenBank/DDBJ databases">
        <title>Another draft genome of Portunus trituberculatus and its Hox gene families provides insights of decapod evolution.</title>
        <authorList>
            <person name="Jeong J.-H."/>
            <person name="Song I."/>
            <person name="Kim S."/>
            <person name="Choi T."/>
            <person name="Kim D."/>
            <person name="Ryu S."/>
            <person name="Kim W."/>
        </authorList>
    </citation>
    <scope>NUCLEOTIDE SEQUENCE [LARGE SCALE GENOMIC DNA]</scope>
    <source>
        <tissue evidence="1">Muscle</tissue>
    </source>
</reference>
<name>A0A5B7DSJ9_PORTR</name>
<evidence type="ECO:0000313" key="1">
    <source>
        <dbReference type="EMBL" id="MPC24137.1"/>
    </source>
</evidence>
<keyword evidence="2" id="KW-1185">Reference proteome</keyword>